<comment type="catalytic activity">
    <reaction evidence="16 17 18">
        <text>UDP-N-acetyl-alpha-D-muramoyl-L-alanine + D-glutamate + ATP = UDP-N-acetyl-alpha-D-muramoyl-L-alanyl-D-glutamate + ADP + phosphate + H(+)</text>
        <dbReference type="Rhea" id="RHEA:16429"/>
        <dbReference type="ChEBI" id="CHEBI:15378"/>
        <dbReference type="ChEBI" id="CHEBI:29986"/>
        <dbReference type="ChEBI" id="CHEBI:30616"/>
        <dbReference type="ChEBI" id="CHEBI:43474"/>
        <dbReference type="ChEBI" id="CHEBI:83898"/>
        <dbReference type="ChEBI" id="CHEBI:83900"/>
        <dbReference type="ChEBI" id="CHEBI:456216"/>
        <dbReference type="EC" id="6.3.2.9"/>
    </reaction>
</comment>
<evidence type="ECO:0000256" key="11">
    <source>
        <dbReference type="ARBA" id="ARBA00022960"/>
    </source>
</evidence>
<evidence type="ECO:0000256" key="7">
    <source>
        <dbReference type="ARBA" id="ARBA00022490"/>
    </source>
</evidence>
<name>K8ZLC1_9ENTE</name>
<dbReference type="Pfam" id="PF02875">
    <property type="entry name" value="Mur_ligase_C"/>
    <property type="match status" value="1"/>
</dbReference>
<dbReference type="PATRIC" id="fig|1234409.3.peg.645"/>
<dbReference type="Gene3D" id="3.40.50.720">
    <property type="entry name" value="NAD(P)-binding Rossmann-like Domain"/>
    <property type="match status" value="1"/>
</dbReference>
<evidence type="ECO:0000256" key="17">
    <source>
        <dbReference type="HAMAP-Rule" id="MF_00639"/>
    </source>
</evidence>
<keyword evidence="9 17" id="KW-0547">Nucleotide-binding</keyword>
<dbReference type="NCBIfam" id="TIGR01087">
    <property type="entry name" value="murD"/>
    <property type="match status" value="1"/>
</dbReference>
<comment type="function">
    <text evidence="1 17 18">Cell wall formation. Catalyzes the addition of glutamate to the nucleotide precursor UDP-N-acetylmuramoyl-L-alanine (UMA).</text>
</comment>
<feature type="domain" description="Mur ligase central" evidence="20">
    <location>
        <begin position="118"/>
        <end position="293"/>
    </location>
</feature>
<dbReference type="InterPro" id="IPR004101">
    <property type="entry name" value="Mur_ligase_C"/>
</dbReference>
<evidence type="ECO:0000313" key="21">
    <source>
        <dbReference type="EMBL" id="EKU27363.1"/>
    </source>
</evidence>
<protein>
    <recommendedName>
        <fullName evidence="6 17">UDP-N-acetylmuramoylalanine--D-glutamate ligase</fullName>
        <ecNumber evidence="5 17">6.3.2.9</ecNumber>
    </recommendedName>
    <alternativeName>
        <fullName evidence="15 17">D-glutamic acid-adding enzyme</fullName>
    </alternativeName>
    <alternativeName>
        <fullName evidence="14 17">UDP-N-acetylmuramoyl-L-alanyl-D-glutamate synthetase</fullName>
    </alternativeName>
</protein>
<dbReference type="Pfam" id="PF21799">
    <property type="entry name" value="MurD-like_N"/>
    <property type="match status" value="1"/>
</dbReference>
<dbReference type="STRING" id="1234409.C683_0694"/>
<keyword evidence="13 17" id="KW-0961">Cell wall biogenesis/degradation</keyword>
<dbReference type="GO" id="GO:0008764">
    <property type="term" value="F:UDP-N-acetylmuramoylalanine-D-glutamate ligase activity"/>
    <property type="evidence" value="ECO:0007669"/>
    <property type="project" value="UniProtKB-UniRule"/>
</dbReference>
<dbReference type="Gene3D" id="3.90.190.20">
    <property type="entry name" value="Mur ligase, C-terminal domain"/>
    <property type="match status" value="1"/>
</dbReference>
<keyword evidence="12 17" id="KW-0573">Peptidoglycan synthesis</keyword>
<evidence type="ECO:0000256" key="8">
    <source>
        <dbReference type="ARBA" id="ARBA00022598"/>
    </source>
</evidence>
<dbReference type="RefSeq" id="WP_009490061.1">
    <property type="nucleotide sequence ID" value="NZ_AMYT01000017.1"/>
</dbReference>
<dbReference type="PANTHER" id="PTHR43692:SF1">
    <property type="entry name" value="UDP-N-ACETYLMURAMOYLALANINE--D-GLUTAMATE LIGASE"/>
    <property type="match status" value="1"/>
</dbReference>
<dbReference type="InterPro" id="IPR036565">
    <property type="entry name" value="Mur-like_cat_sf"/>
</dbReference>
<dbReference type="HAMAP" id="MF_00639">
    <property type="entry name" value="MurD"/>
    <property type="match status" value="1"/>
</dbReference>
<dbReference type="Gene3D" id="3.40.1190.10">
    <property type="entry name" value="Mur-like, catalytic domain"/>
    <property type="match status" value="1"/>
</dbReference>
<evidence type="ECO:0000259" key="19">
    <source>
        <dbReference type="Pfam" id="PF02875"/>
    </source>
</evidence>
<evidence type="ECO:0000256" key="1">
    <source>
        <dbReference type="ARBA" id="ARBA00002734"/>
    </source>
</evidence>
<reference evidence="21 22" key="1">
    <citation type="journal article" date="2013" name="Genome Announc.">
        <title>Draft Genome Sequence of Catellicoccus marimammalium, a Novel Species Commonly Found in Gull Feces.</title>
        <authorList>
            <person name="Weigand M.R."/>
            <person name="Ryu H."/>
            <person name="Bozcek L."/>
            <person name="Konstantinidis K.T."/>
            <person name="Santo Domingo J.W."/>
        </authorList>
    </citation>
    <scope>NUCLEOTIDE SEQUENCE [LARGE SCALE GENOMIC DNA]</scope>
    <source>
        <strain evidence="21 22">M35/04/3</strain>
    </source>
</reference>
<dbReference type="GO" id="GO:0071555">
    <property type="term" value="P:cell wall organization"/>
    <property type="evidence" value="ECO:0007669"/>
    <property type="project" value="UniProtKB-KW"/>
</dbReference>
<dbReference type="PANTHER" id="PTHR43692">
    <property type="entry name" value="UDP-N-ACETYLMURAMOYLALANINE--D-GLUTAMATE LIGASE"/>
    <property type="match status" value="1"/>
</dbReference>
<evidence type="ECO:0000256" key="12">
    <source>
        <dbReference type="ARBA" id="ARBA00022984"/>
    </source>
</evidence>
<evidence type="ECO:0000256" key="18">
    <source>
        <dbReference type="RuleBase" id="RU003664"/>
    </source>
</evidence>
<dbReference type="AlphaFoldDB" id="K8ZLC1"/>
<evidence type="ECO:0000256" key="16">
    <source>
        <dbReference type="ARBA" id="ARBA00047632"/>
    </source>
</evidence>
<dbReference type="SUPFAM" id="SSF51984">
    <property type="entry name" value="MurCD N-terminal domain"/>
    <property type="match status" value="1"/>
</dbReference>
<evidence type="ECO:0000256" key="13">
    <source>
        <dbReference type="ARBA" id="ARBA00023316"/>
    </source>
</evidence>
<gene>
    <name evidence="17" type="primary">murD</name>
    <name evidence="21" type="ORF">C683_0694</name>
</gene>
<proteinExistence type="inferred from homology"/>
<keyword evidence="22" id="KW-1185">Reference proteome</keyword>
<keyword evidence="17 18" id="KW-0131">Cell cycle</keyword>
<dbReference type="OrthoDB" id="9809796at2"/>
<evidence type="ECO:0000259" key="20">
    <source>
        <dbReference type="Pfam" id="PF08245"/>
    </source>
</evidence>
<feature type="binding site" evidence="17">
    <location>
        <begin position="120"/>
        <end position="126"/>
    </location>
    <ligand>
        <name>ATP</name>
        <dbReference type="ChEBI" id="CHEBI:30616"/>
    </ligand>
</feature>
<keyword evidence="7 17" id="KW-0963">Cytoplasm</keyword>
<dbReference type="Proteomes" id="UP000016057">
    <property type="component" value="Unassembled WGS sequence"/>
</dbReference>
<dbReference type="GO" id="GO:0005524">
    <property type="term" value="F:ATP binding"/>
    <property type="evidence" value="ECO:0007669"/>
    <property type="project" value="UniProtKB-UniRule"/>
</dbReference>
<dbReference type="InterPro" id="IPR036615">
    <property type="entry name" value="Mur_ligase_C_dom_sf"/>
</dbReference>
<evidence type="ECO:0000256" key="15">
    <source>
        <dbReference type="ARBA" id="ARBA00032324"/>
    </source>
</evidence>
<accession>K8ZLC1</accession>
<evidence type="ECO:0000256" key="14">
    <source>
        <dbReference type="ARBA" id="ARBA00030398"/>
    </source>
</evidence>
<keyword evidence="10 17" id="KW-0067">ATP-binding</keyword>
<comment type="pathway">
    <text evidence="3 17 18">Cell wall biogenesis; peptidoglycan biosynthesis.</text>
</comment>
<evidence type="ECO:0000256" key="6">
    <source>
        <dbReference type="ARBA" id="ARBA00015655"/>
    </source>
</evidence>
<keyword evidence="11 17" id="KW-0133">Cell shape</keyword>
<dbReference type="SUPFAM" id="SSF53623">
    <property type="entry name" value="MurD-like peptide ligases, catalytic domain"/>
    <property type="match status" value="1"/>
</dbReference>
<evidence type="ECO:0000256" key="2">
    <source>
        <dbReference type="ARBA" id="ARBA00004496"/>
    </source>
</evidence>
<dbReference type="SUPFAM" id="SSF53244">
    <property type="entry name" value="MurD-like peptide ligases, peptide-binding domain"/>
    <property type="match status" value="1"/>
</dbReference>
<dbReference type="EMBL" id="AMYT01000017">
    <property type="protein sequence ID" value="EKU27363.1"/>
    <property type="molecule type" value="Genomic_DNA"/>
</dbReference>
<evidence type="ECO:0000256" key="3">
    <source>
        <dbReference type="ARBA" id="ARBA00004752"/>
    </source>
</evidence>
<keyword evidence="8 17" id="KW-0436">Ligase</keyword>
<evidence type="ECO:0000256" key="4">
    <source>
        <dbReference type="ARBA" id="ARBA00010416"/>
    </source>
</evidence>
<dbReference type="InterPro" id="IPR013221">
    <property type="entry name" value="Mur_ligase_cen"/>
</dbReference>
<sequence>MKKILDFKEKHILVLGLARSGMNVAKLLTRLGAFVTVNDITPKEKNEEAKELESLEIPMLLGKHDTHLFDEQDFAYVVKNPGIPYRNEMLVEAQKRKIPIITDIEVASRCVETPMIAITGTNGKTTTTMMTGEILNASSNHQVRLAGNIGYPMSEVVMELQPKEQVVLELSSFQLMGTETFHPHIAAITNLYSAHLDYHKDRTEYVESKWKIQQNMTKEDYLILNFDQEELRQLSQQTKATVIPFSRQKEYTNGAYVKDGTLYFQQEEIMAVEEIGVPGEHNIENALVAIAIAKLSDVDTEVIRHVLMHFSGAKHRLQWVDRFHDVDFYNDSKATNRLAMLSALSGFDLQHVILLLGGLDRGDENEVQPKDIVGLKGLVTFGEVKEKMARCGKEANLSLIKEADSLQDAVQKAYTMAEKGDTILLSPAHASWDAYRTFEERGEEYMQCVAKLKEDVK</sequence>
<dbReference type="InterPro" id="IPR005762">
    <property type="entry name" value="MurD"/>
</dbReference>
<evidence type="ECO:0000256" key="9">
    <source>
        <dbReference type="ARBA" id="ARBA00022741"/>
    </source>
</evidence>
<evidence type="ECO:0000313" key="22">
    <source>
        <dbReference type="Proteomes" id="UP000016057"/>
    </source>
</evidence>
<dbReference type="GO" id="GO:0051301">
    <property type="term" value="P:cell division"/>
    <property type="evidence" value="ECO:0007669"/>
    <property type="project" value="UniProtKB-KW"/>
</dbReference>
<comment type="similarity">
    <text evidence="4 17">Belongs to the MurCDEF family.</text>
</comment>
<dbReference type="GO" id="GO:0005737">
    <property type="term" value="C:cytoplasm"/>
    <property type="evidence" value="ECO:0007669"/>
    <property type="project" value="UniProtKB-SubCell"/>
</dbReference>
<dbReference type="GO" id="GO:0008360">
    <property type="term" value="P:regulation of cell shape"/>
    <property type="evidence" value="ECO:0007669"/>
    <property type="project" value="UniProtKB-KW"/>
</dbReference>
<dbReference type="Pfam" id="PF08245">
    <property type="entry name" value="Mur_ligase_M"/>
    <property type="match status" value="1"/>
</dbReference>
<organism evidence="21 22">
    <name type="scientific">Catellicoccus marimammalium M35/04/3</name>
    <dbReference type="NCBI Taxonomy" id="1234409"/>
    <lineage>
        <taxon>Bacteria</taxon>
        <taxon>Bacillati</taxon>
        <taxon>Bacillota</taxon>
        <taxon>Bacilli</taxon>
        <taxon>Lactobacillales</taxon>
        <taxon>Enterococcaceae</taxon>
        <taxon>Catellicoccus</taxon>
    </lineage>
</organism>
<keyword evidence="17 18" id="KW-0132">Cell division</keyword>
<dbReference type="GO" id="GO:0009252">
    <property type="term" value="P:peptidoglycan biosynthetic process"/>
    <property type="evidence" value="ECO:0007669"/>
    <property type="project" value="UniProtKB-UniRule"/>
</dbReference>
<evidence type="ECO:0000256" key="5">
    <source>
        <dbReference type="ARBA" id="ARBA00012212"/>
    </source>
</evidence>
<dbReference type="eggNOG" id="COG0771">
    <property type="taxonomic scope" value="Bacteria"/>
</dbReference>
<dbReference type="EC" id="6.3.2.9" evidence="5 17"/>
<evidence type="ECO:0000256" key="10">
    <source>
        <dbReference type="ARBA" id="ARBA00022840"/>
    </source>
</evidence>
<comment type="caution">
    <text evidence="21">The sequence shown here is derived from an EMBL/GenBank/DDBJ whole genome shotgun (WGS) entry which is preliminary data.</text>
</comment>
<feature type="domain" description="Mur ligase C-terminal" evidence="19">
    <location>
        <begin position="315"/>
        <end position="428"/>
    </location>
</feature>
<dbReference type="UniPathway" id="UPA00219"/>
<comment type="subcellular location">
    <subcellularLocation>
        <location evidence="2 17 18">Cytoplasm</location>
    </subcellularLocation>
</comment>